<dbReference type="AlphaFoldDB" id="A0A7H8NKP1"/>
<accession>A0A7H8NKP1</accession>
<dbReference type="EMBL" id="CP054929">
    <property type="protein sequence ID" value="QKW54983.1"/>
    <property type="molecule type" value="Genomic_DNA"/>
</dbReference>
<evidence type="ECO:0000313" key="2">
    <source>
        <dbReference type="EMBL" id="QKW54983.1"/>
    </source>
</evidence>
<evidence type="ECO:0000313" key="3">
    <source>
        <dbReference type="Proteomes" id="UP000509303"/>
    </source>
</evidence>
<gene>
    <name evidence="2" type="ORF">HUT08_34650</name>
</gene>
<proteinExistence type="predicted"/>
<protein>
    <submittedName>
        <fullName evidence="2">Uncharacterized protein</fullName>
    </submittedName>
</protein>
<feature type="transmembrane region" description="Helical" evidence="1">
    <location>
        <begin position="51"/>
        <end position="73"/>
    </location>
</feature>
<keyword evidence="1" id="KW-0812">Transmembrane</keyword>
<name>A0A7H8NKP1_9ACTN</name>
<keyword evidence="1" id="KW-1133">Transmembrane helix</keyword>
<reference evidence="2 3" key="1">
    <citation type="submission" date="2020-06" db="EMBL/GenBank/DDBJ databases">
        <title>Genome mining for natural products.</title>
        <authorList>
            <person name="Zhang B."/>
            <person name="Shi J."/>
            <person name="Ge H."/>
        </authorList>
    </citation>
    <scope>NUCLEOTIDE SEQUENCE [LARGE SCALE GENOMIC DNA]</scope>
    <source>
        <strain evidence="2 3">NA00687</strain>
    </source>
</reference>
<keyword evidence="3" id="KW-1185">Reference proteome</keyword>
<dbReference type="Proteomes" id="UP000509303">
    <property type="component" value="Chromosome"/>
</dbReference>
<keyword evidence="1" id="KW-0472">Membrane</keyword>
<feature type="transmembrane region" description="Helical" evidence="1">
    <location>
        <begin position="20"/>
        <end position="39"/>
    </location>
</feature>
<sequence>MGCPLLPAAASAWVRVVPAYFVLPAGICAVVSGTGALARMRDQAAADRHRARAGVTLGVLAIVVPLVAIGWAFSTLGHA</sequence>
<organism evidence="2 3">
    <name type="scientific">Streptomyces buecherae</name>
    <dbReference type="NCBI Taxonomy" id="2763006"/>
    <lineage>
        <taxon>Bacteria</taxon>
        <taxon>Bacillati</taxon>
        <taxon>Actinomycetota</taxon>
        <taxon>Actinomycetes</taxon>
        <taxon>Kitasatosporales</taxon>
        <taxon>Streptomycetaceae</taxon>
        <taxon>Streptomyces</taxon>
    </lineage>
</organism>
<evidence type="ECO:0000256" key="1">
    <source>
        <dbReference type="SAM" id="Phobius"/>
    </source>
</evidence>